<sequence>MLASSVTGLAGCILTTAQLPLGVLRRKLRRDHRKYLMTATAAVLLEFWVTKKHGVLAGLVAGALHFVGSRLVIPGITGGIGSGKSTAVACLQAKYDVQVIDADKIAREIMEPGRPAFKEVVQSFGDKILTSQGQINRQKLGEIVFADDKSRALLNRITHKHIIITMMWRLFSYRVLPPYNKPPMVMDVPLLLETPGLRWVCDPVVVVYVDPQTQLDRLVKRCPTESVTNLTNRIKAQMPLDQKVAMADRVLDNRGDLKNLEKQVDDLYEKELKNM</sequence>
<dbReference type="GO" id="GO:0005524">
    <property type="term" value="F:ATP binding"/>
    <property type="evidence" value="ECO:0007669"/>
    <property type="project" value="UniProtKB-KW"/>
</dbReference>
<name>A0A7J6MVU2_PERCH</name>
<dbReference type="Pfam" id="PF01121">
    <property type="entry name" value="CoaE"/>
    <property type="match status" value="1"/>
</dbReference>
<keyword evidence="4" id="KW-1185">Reference proteome</keyword>
<dbReference type="NCBIfam" id="TIGR00152">
    <property type="entry name" value="dephospho-CoA kinase"/>
    <property type="match status" value="1"/>
</dbReference>
<dbReference type="GO" id="GO:0015937">
    <property type="term" value="P:coenzyme A biosynthetic process"/>
    <property type="evidence" value="ECO:0007669"/>
    <property type="project" value="InterPro"/>
</dbReference>
<dbReference type="PROSITE" id="PS51219">
    <property type="entry name" value="DPCK"/>
    <property type="match status" value="1"/>
</dbReference>
<dbReference type="Proteomes" id="UP000591131">
    <property type="component" value="Unassembled WGS sequence"/>
</dbReference>
<dbReference type="HAMAP" id="MF_00376">
    <property type="entry name" value="Dephospho_CoA_kinase"/>
    <property type="match status" value="1"/>
</dbReference>
<comment type="caution">
    <text evidence="3">The sequence shown here is derived from an EMBL/GenBank/DDBJ whole genome shotgun (WGS) entry which is preliminary data.</text>
</comment>
<gene>
    <name evidence="3" type="ORF">FOL47_007330</name>
</gene>
<organism evidence="3 4">
    <name type="scientific">Perkinsus chesapeaki</name>
    <name type="common">Clam parasite</name>
    <name type="synonym">Perkinsus andrewsi</name>
    <dbReference type="NCBI Taxonomy" id="330153"/>
    <lineage>
        <taxon>Eukaryota</taxon>
        <taxon>Sar</taxon>
        <taxon>Alveolata</taxon>
        <taxon>Perkinsozoa</taxon>
        <taxon>Perkinsea</taxon>
        <taxon>Perkinsida</taxon>
        <taxon>Perkinsidae</taxon>
        <taxon>Perkinsus</taxon>
    </lineage>
</organism>
<accession>A0A7J6MVU2</accession>
<dbReference type="SUPFAM" id="SSF52540">
    <property type="entry name" value="P-loop containing nucleoside triphosphate hydrolases"/>
    <property type="match status" value="1"/>
</dbReference>
<dbReference type="CDD" id="cd02022">
    <property type="entry name" value="DPCK"/>
    <property type="match status" value="1"/>
</dbReference>
<evidence type="ECO:0000256" key="1">
    <source>
        <dbReference type="ARBA" id="ARBA00022741"/>
    </source>
</evidence>
<dbReference type="InterPro" id="IPR027417">
    <property type="entry name" value="P-loop_NTPase"/>
</dbReference>
<reference evidence="3 4" key="1">
    <citation type="submission" date="2020-04" db="EMBL/GenBank/DDBJ databases">
        <title>Perkinsus chesapeaki whole genome sequence.</title>
        <authorList>
            <person name="Bogema D.R."/>
        </authorList>
    </citation>
    <scope>NUCLEOTIDE SEQUENCE [LARGE SCALE GENOMIC DNA]</scope>
    <source>
        <strain evidence="3">ATCC PRA-425</strain>
    </source>
</reference>
<keyword evidence="2" id="KW-0067">ATP-binding</keyword>
<dbReference type="InterPro" id="IPR001977">
    <property type="entry name" value="Depp_CoAkinase"/>
</dbReference>
<evidence type="ECO:0000313" key="3">
    <source>
        <dbReference type="EMBL" id="KAF4675739.1"/>
    </source>
</evidence>
<protein>
    <recommendedName>
        <fullName evidence="5">Dephospho-CoA kinase domain-containing protein</fullName>
    </recommendedName>
</protein>
<dbReference type="GO" id="GO:0004140">
    <property type="term" value="F:dephospho-CoA kinase activity"/>
    <property type="evidence" value="ECO:0007669"/>
    <property type="project" value="InterPro"/>
</dbReference>
<dbReference type="OrthoDB" id="247245at2759"/>
<dbReference type="Gene3D" id="3.40.50.300">
    <property type="entry name" value="P-loop containing nucleotide triphosphate hydrolases"/>
    <property type="match status" value="1"/>
</dbReference>
<evidence type="ECO:0000256" key="2">
    <source>
        <dbReference type="ARBA" id="ARBA00022840"/>
    </source>
</evidence>
<dbReference type="PANTHER" id="PTHR10695:SF46">
    <property type="entry name" value="BIFUNCTIONAL COENZYME A SYNTHASE-RELATED"/>
    <property type="match status" value="1"/>
</dbReference>
<evidence type="ECO:0000313" key="4">
    <source>
        <dbReference type="Proteomes" id="UP000591131"/>
    </source>
</evidence>
<proteinExistence type="inferred from homology"/>
<dbReference type="EMBL" id="JAAPAO010000043">
    <property type="protein sequence ID" value="KAF4675739.1"/>
    <property type="molecule type" value="Genomic_DNA"/>
</dbReference>
<evidence type="ECO:0008006" key="5">
    <source>
        <dbReference type="Google" id="ProtNLM"/>
    </source>
</evidence>
<dbReference type="AlphaFoldDB" id="A0A7J6MVU2"/>
<keyword evidence="1" id="KW-0547">Nucleotide-binding</keyword>
<dbReference type="PANTHER" id="PTHR10695">
    <property type="entry name" value="DEPHOSPHO-COA KINASE-RELATED"/>
    <property type="match status" value="1"/>
</dbReference>